<evidence type="ECO:0000256" key="1">
    <source>
        <dbReference type="ARBA" id="ARBA00022679"/>
    </source>
</evidence>
<dbReference type="AlphaFoldDB" id="A0A109INI1"/>
<dbReference type="PANTHER" id="PTHR13947:SF37">
    <property type="entry name" value="LD18367P"/>
    <property type="match status" value="1"/>
</dbReference>
<dbReference type="Gene3D" id="3.40.630.30">
    <property type="match status" value="1"/>
</dbReference>
<name>A0A109INI1_9ACTN</name>
<dbReference type="InterPro" id="IPR016181">
    <property type="entry name" value="Acyl_CoA_acyltransferase"/>
</dbReference>
<dbReference type="Proteomes" id="UP000198226">
    <property type="component" value="Chromosome I"/>
</dbReference>
<organism evidence="2 3">
    <name type="scientific">Micromonospora rifamycinica</name>
    <dbReference type="NCBI Taxonomy" id="291594"/>
    <lineage>
        <taxon>Bacteria</taxon>
        <taxon>Bacillati</taxon>
        <taxon>Actinomycetota</taxon>
        <taxon>Actinomycetes</taxon>
        <taxon>Micromonosporales</taxon>
        <taxon>Micromonosporaceae</taxon>
        <taxon>Micromonospora</taxon>
    </lineage>
</organism>
<dbReference type="SUPFAM" id="SSF55729">
    <property type="entry name" value="Acyl-CoA N-acyltransferases (Nat)"/>
    <property type="match status" value="1"/>
</dbReference>
<dbReference type="InterPro" id="IPR050769">
    <property type="entry name" value="NAT_camello-type"/>
</dbReference>
<keyword evidence="3" id="KW-1185">Reference proteome</keyword>
<dbReference type="OrthoDB" id="3526335at2"/>
<dbReference type="EMBL" id="LT607752">
    <property type="protein sequence ID" value="SCG65218.1"/>
    <property type="molecule type" value="Genomic_DNA"/>
</dbReference>
<dbReference type="RefSeq" id="WP_067303211.1">
    <property type="nucleotide sequence ID" value="NZ_LRMV01000014.1"/>
</dbReference>
<keyword evidence="2" id="KW-0687">Ribonucleoprotein</keyword>
<accession>A0A109INI1</accession>
<evidence type="ECO:0000313" key="2">
    <source>
        <dbReference type="EMBL" id="SCG65218.1"/>
    </source>
</evidence>
<dbReference type="CDD" id="cd04301">
    <property type="entry name" value="NAT_SF"/>
    <property type="match status" value="1"/>
</dbReference>
<dbReference type="PROSITE" id="PS51186">
    <property type="entry name" value="GNAT"/>
    <property type="match status" value="1"/>
</dbReference>
<dbReference type="InterPro" id="IPR000182">
    <property type="entry name" value="GNAT_dom"/>
</dbReference>
<dbReference type="GO" id="GO:0008080">
    <property type="term" value="F:N-acetyltransferase activity"/>
    <property type="evidence" value="ECO:0007669"/>
    <property type="project" value="InterPro"/>
</dbReference>
<evidence type="ECO:0000313" key="3">
    <source>
        <dbReference type="Proteomes" id="UP000198226"/>
    </source>
</evidence>
<proteinExistence type="predicted"/>
<protein>
    <submittedName>
        <fullName evidence="2">Ribosomal protein S18 acetylase RimI</fullName>
    </submittedName>
</protein>
<dbReference type="Pfam" id="PF00583">
    <property type="entry name" value="Acetyltransf_1"/>
    <property type="match status" value="1"/>
</dbReference>
<dbReference type="PANTHER" id="PTHR13947">
    <property type="entry name" value="GNAT FAMILY N-ACETYLTRANSFERASE"/>
    <property type="match status" value="1"/>
</dbReference>
<reference evidence="3" key="1">
    <citation type="submission" date="2016-06" db="EMBL/GenBank/DDBJ databases">
        <authorList>
            <person name="Varghese N."/>
            <person name="Submissions Spin"/>
        </authorList>
    </citation>
    <scope>NUCLEOTIDE SEQUENCE [LARGE SCALE GENOMIC DNA]</scope>
    <source>
        <strain evidence="3">DSM 44983</strain>
    </source>
</reference>
<keyword evidence="1" id="KW-0808">Transferase</keyword>
<sequence length="170" mass="18334">MTTSVGPTLVVRPAVPDDLDGITRMEVGPDTTSYLGVTGRDYHLAAFADADQEHLVAVVGATLGGFVLLAGLRDGGGRVELRRVVLDHGIRGRGHGRAMFRAAVAHAFERHDARSVWLDVKPYNHRAQALYTSEGFRPDGTIPDPQHPDGVLLLMTLARDDRAAATESED</sequence>
<gene>
    <name evidence="2" type="ORF">GA0070623_3111</name>
</gene>
<keyword evidence="2" id="KW-0689">Ribosomal protein</keyword>
<dbReference type="GO" id="GO:0005840">
    <property type="term" value="C:ribosome"/>
    <property type="evidence" value="ECO:0007669"/>
    <property type="project" value="UniProtKB-KW"/>
</dbReference>